<dbReference type="Proteomes" id="UP000000683">
    <property type="component" value="Chromosome"/>
</dbReference>
<feature type="transmembrane region" description="Helical" evidence="2">
    <location>
        <begin position="77"/>
        <end position="97"/>
    </location>
</feature>
<keyword evidence="2" id="KW-0812">Transmembrane</keyword>
<dbReference type="OrthoDB" id="7018273at2"/>
<accession>F5Z7B3</accession>
<gene>
    <name evidence="3" type="ordered locus">ambt_07115</name>
</gene>
<proteinExistence type="predicted"/>
<evidence type="ECO:0000313" key="4">
    <source>
        <dbReference type="Proteomes" id="UP000000683"/>
    </source>
</evidence>
<sequence length="100" mass="11206">MEEVIVGEVAKGLFRAAGYLIIELFFWTVCYWVGWPICKAVTFGGYPKQNNLRRSESENGRESEGRNFGGRSSNQHSNAWCALVGLAVVVSAFLFIITHF</sequence>
<keyword evidence="2" id="KW-0472">Membrane</keyword>
<organism evidence="3 4">
    <name type="scientific">Alteromonas naphthalenivorans</name>
    <dbReference type="NCBI Taxonomy" id="715451"/>
    <lineage>
        <taxon>Bacteria</taxon>
        <taxon>Pseudomonadati</taxon>
        <taxon>Pseudomonadota</taxon>
        <taxon>Gammaproteobacteria</taxon>
        <taxon>Alteromonadales</taxon>
        <taxon>Alteromonadaceae</taxon>
        <taxon>Alteromonas/Salinimonas group</taxon>
        <taxon>Alteromonas</taxon>
    </lineage>
</organism>
<protein>
    <recommendedName>
        <fullName evidence="5">Transmembrane protein</fullName>
    </recommendedName>
</protein>
<feature type="region of interest" description="Disordered" evidence="1">
    <location>
        <begin position="47"/>
        <end position="73"/>
    </location>
</feature>
<keyword evidence="4" id="KW-1185">Reference proteome</keyword>
<evidence type="ECO:0000256" key="2">
    <source>
        <dbReference type="SAM" id="Phobius"/>
    </source>
</evidence>
<dbReference type="HOGENOM" id="CLU_2299780_0_0_6"/>
<dbReference type="AlphaFoldDB" id="F5Z7B3"/>
<dbReference type="KEGG" id="alt:ambt_07115"/>
<dbReference type="RefSeq" id="WP_013783896.1">
    <property type="nucleotide sequence ID" value="NC_015554.1"/>
</dbReference>
<evidence type="ECO:0000256" key="1">
    <source>
        <dbReference type="SAM" id="MobiDB-lite"/>
    </source>
</evidence>
<evidence type="ECO:0008006" key="5">
    <source>
        <dbReference type="Google" id="ProtNLM"/>
    </source>
</evidence>
<reference evidence="3 4" key="1">
    <citation type="journal article" date="2011" name="J. Bacteriol.">
        <title>Complete genome sequence of the polycyclic aromatic hydrocarbon-degrading bacterium Alteromonas sp. strain SN2.</title>
        <authorList>
            <person name="Jin H.M."/>
            <person name="Jeong H."/>
            <person name="Moon E.J."/>
            <person name="Math R.K."/>
            <person name="Lee K."/>
            <person name="Kim H.J."/>
            <person name="Jeon C.O."/>
            <person name="Oh T.K."/>
            <person name="Kim J.F."/>
        </authorList>
    </citation>
    <scope>NUCLEOTIDE SEQUENCE [LARGE SCALE GENOMIC DNA]</scope>
    <source>
        <strain evidence="4">JCM 17741 / KACC 18427 / KCTC 11700BP / SN2</strain>
    </source>
</reference>
<feature type="transmembrane region" description="Helical" evidence="2">
    <location>
        <begin position="12"/>
        <end position="34"/>
    </location>
</feature>
<dbReference type="EMBL" id="CP002339">
    <property type="protein sequence ID" value="AEF02956.1"/>
    <property type="molecule type" value="Genomic_DNA"/>
</dbReference>
<keyword evidence="2" id="KW-1133">Transmembrane helix</keyword>
<evidence type="ECO:0000313" key="3">
    <source>
        <dbReference type="EMBL" id="AEF02956.1"/>
    </source>
</evidence>
<feature type="compositionally biased region" description="Basic and acidic residues" evidence="1">
    <location>
        <begin position="53"/>
        <end position="65"/>
    </location>
</feature>
<name>F5Z7B3_ALTNA</name>